<feature type="signal peptide" evidence="1">
    <location>
        <begin position="1"/>
        <end position="25"/>
    </location>
</feature>
<evidence type="ECO:0000313" key="3">
    <source>
        <dbReference type="Proteomes" id="UP001153269"/>
    </source>
</evidence>
<proteinExistence type="predicted"/>
<dbReference type="EMBL" id="CADEAL010000946">
    <property type="protein sequence ID" value="CAB1427144.1"/>
    <property type="molecule type" value="Genomic_DNA"/>
</dbReference>
<dbReference type="AlphaFoldDB" id="A0A9N7YK57"/>
<dbReference type="Proteomes" id="UP001153269">
    <property type="component" value="Unassembled WGS sequence"/>
</dbReference>
<evidence type="ECO:0000256" key="1">
    <source>
        <dbReference type="SAM" id="SignalP"/>
    </source>
</evidence>
<comment type="caution">
    <text evidence="2">The sequence shown here is derived from an EMBL/GenBank/DDBJ whole genome shotgun (WGS) entry which is preliminary data.</text>
</comment>
<keyword evidence="3" id="KW-1185">Reference proteome</keyword>
<accession>A0A9N7YK57</accession>
<sequence length="104" mass="11485">MSNSSLLLLPLGGLGSSVLLWTCMGSISPPPAVSQVQLRMQLVFAHRQGQKRRVEGERRTRDLLHHGALHSFTVHVTPPPGRPAVSQPPMEVLKVSLVHLYKQH</sequence>
<evidence type="ECO:0000313" key="2">
    <source>
        <dbReference type="EMBL" id="CAB1427144.1"/>
    </source>
</evidence>
<organism evidence="2 3">
    <name type="scientific">Pleuronectes platessa</name>
    <name type="common">European plaice</name>
    <dbReference type="NCBI Taxonomy" id="8262"/>
    <lineage>
        <taxon>Eukaryota</taxon>
        <taxon>Metazoa</taxon>
        <taxon>Chordata</taxon>
        <taxon>Craniata</taxon>
        <taxon>Vertebrata</taxon>
        <taxon>Euteleostomi</taxon>
        <taxon>Actinopterygii</taxon>
        <taxon>Neopterygii</taxon>
        <taxon>Teleostei</taxon>
        <taxon>Neoteleostei</taxon>
        <taxon>Acanthomorphata</taxon>
        <taxon>Carangaria</taxon>
        <taxon>Pleuronectiformes</taxon>
        <taxon>Pleuronectoidei</taxon>
        <taxon>Pleuronectidae</taxon>
        <taxon>Pleuronectes</taxon>
    </lineage>
</organism>
<feature type="chain" id="PRO_5040145186" evidence="1">
    <location>
        <begin position="26"/>
        <end position="104"/>
    </location>
</feature>
<reference evidence="2" key="1">
    <citation type="submission" date="2020-03" db="EMBL/GenBank/DDBJ databases">
        <authorList>
            <person name="Weist P."/>
        </authorList>
    </citation>
    <scope>NUCLEOTIDE SEQUENCE</scope>
</reference>
<keyword evidence="1" id="KW-0732">Signal</keyword>
<protein>
    <submittedName>
        <fullName evidence="2">Uncharacterized protein</fullName>
    </submittedName>
</protein>
<name>A0A9N7YK57_PLEPL</name>
<gene>
    <name evidence="2" type="ORF">PLEPLA_LOCUS15082</name>
</gene>